<dbReference type="SUPFAM" id="SSF52172">
    <property type="entry name" value="CheY-like"/>
    <property type="match status" value="1"/>
</dbReference>
<feature type="domain" description="Response regulatory" evidence="4">
    <location>
        <begin position="1"/>
        <end position="73"/>
    </location>
</feature>
<dbReference type="Pfam" id="PF00072">
    <property type="entry name" value="Response_reg"/>
    <property type="match status" value="1"/>
</dbReference>
<dbReference type="Pfam" id="PF00196">
    <property type="entry name" value="GerE"/>
    <property type="match status" value="1"/>
</dbReference>
<feature type="domain" description="HTH luxR-type" evidence="3">
    <location>
        <begin position="96"/>
        <end position="161"/>
    </location>
</feature>
<evidence type="ECO:0000313" key="5">
    <source>
        <dbReference type="EMBL" id="OGI59086.1"/>
    </source>
</evidence>
<dbReference type="GO" id="GO:0006355">
    <property type="term" value="P:regulation of DNA-templated transcription"/>
    <property type="evidence" value="ECO:0007669"/>
    <property type="project" value="InterPro"/>
</dbReference>
<dbReference type="InterPro" id="IPR051015">
    <property type="entry name" value="EvgA-like"/>
</dbReference>
<dbReference type="PANTHER" id="PTHR45566">
    <property type="entry name" value="HTH-TYPE TRANSCRIPTIONAL REGULATOR YHJB-RELATED"/>
    <property type="match status" value="1"/>
</dbReference>
<dbReference type="EMBL" id="MFSV01000014">
    <property type="protein sequence ID" value="OGI59086.1"/>
    <property type="molecule type" value="Genomic_DNA"/>
</dbReference>
<feature type="non-terminal residue" evidence="5">
    <location>
        <position position="1"/>
    </location>
</feature>
<gene>
    <name evidence="5" type="ORF">A2V58_01565</name>
</gene>
<accession>A0A1F6UP14</accession>
<dbReference type="InterPro" id="IPR011006">
    <property type="entry name" value="CheY-like_superfamily"/>
</dbReference>
<dbReference type="SMART" id="SM00421">
    <property type="entry name" value="HTH_LUXR"/>
    <property type="match status" value="1"/>
</dbReference>
<dbReference type="Proteomes" id="UP000177950">
    <property type="component" value="Unassembled WGS sequence"/>
</dbReference>
<evidence type="ECO:0000313" key="6">
    <source>
        <dbReference type="Proteomes" id="UP000177950"/>
    </source>
</evidence>
<dbReference type="SUPFAM" id="SSF46894">
    <property type="entry name" value="C-terminal effector domain of the bipartite response regulators"/>
    <property type="match status" value="1"/>
</dbReference>
<evidence type="ECO:0000259" key="4">
    <source>
        <dbReference type="PROSITE" id="PS50110"/>
    </source>
</evidence>
<dbReference type="PANTHER" id="PTHR45566:SF1">
    <property type="entry name" value="HTH-TYPE TRANSCRIPTIONAL REGULATOR YHJB-RELATED"/>
    <property type="match status" value="1"/>
</dbReference>
<dbReference type="InterPro" id="IPR001789">
    <property type="entry name" value="Sig_transdc_resp-reg_receiver"/>
</dbReference>
<comment type="caution">
    <text evidence="5">The sequence shown here is derived from an EMBL/GenBank/DDBJ whole genome shotgun (WGS) entry which is preliminary data.</text>
</comment>
<dbReference type="GO" id="GO:0000160">
    <property type="term" value="P:phosphorelay signal transduction system"/>
    <property type="evidence" value="ECO:0007669"/>
    <property type="project" value="InterPro"/>
</dbReference>
<dbReference type="GO" id="GO:0003677">
    <property type="term" value="F:DNA binding"/>
    <property type="evidence" value="ECO:0007669"/>
    <property type="project" value="UniProtKB-KW"/>
</dbReference>
<sequence>DLDLLLLDLAMPGMHGFTALDVLGKRYPALPVVILSASSLASDMQRALDKGAMGFIPKCSTGAVMIGALQLVLTGSVYIPTEIFTHTVNVNRALLDTGLEKKLTPRQRDVLALMQRGQPNKLIAVRLGLAEATVKMHVSAILKALAVTNRTQAVVAMEKSAQALSTANAAWNDDVSARCG</sequence>
<dbReference type="AlphaFoldDB" id="A0A1F6UP14"/>
<dbReference type="PROSITE" id="PS50043">
    <property type="entry name" value="HTH_LUXR_2"/>
    <property type="match status" value="1"/>
</dbReference>
<evidence type="ECO:0008006" key="7">
    <source>
        <dbReference type="Google" id="ProtNLM"/>
    </source>
</evidence>
<dbReference type="InterPro" id="IPR000792">
    <property type="entry name" value="Tscrpt_reg_LuxR_C"/>
</dbReference>
<evidence type="ECO:0000256" key="2">
    <source>
        <dbReference type="PROSITE-ProRule" id="PRU00169"/>
    </source>
</evidence>
<dbReference type="PRINTS" id="PR00038">
    <property type="entry name" value="HTHLUXR"/>
</dbReference>
<feature type="modified residue" description="4-aspartylphosphate" evidence="2">
    <location>
        <position position="8"/>
    </location>
</feature>
<keyword evidence="2" id="KW-0597">Phosphoprotein</keyword>
<dbReference type="PROSITE" id="PS50110">
    <property type="entry name" value="RESPONSE_REGULATORY"/>
    <property type="match status" value="1"/>
</dbReference>
<name>A0A1F6UP14_9PROT</name>
<dbReference type="CDD" id="cd06170">
    <property type="entry name" value="LuxR_C_like"/>
    <property type="match status" value="1"/>
</dbReference>
<protein>
    <recommendedName>
        <fullName evidence="7">DNA-binding response regulator</fullName>
    </recommendedName>
</protein>
<keyword evidence="1" id="KW-0238">DNA-binding</keyword>
<dbReference type="InterPro" id="IPR016032">
    <property type="entry name" value="Sig_transdc_resp-reg_C-effctor"/>
</dbReference>
<dbReference type="Gene3D" id="3.40.50.2300">
    <property type="match status" value="1"/>
</dbReference>
<reference evidence="5 6" key="1">
    <citation type="journal article" date="2016" name="Nat. Commun.">
        <title>Thousands of microbial genomes shed light on interconnected biogeochemical processes in an aquifer system.</title>
        <authorList>
            <person name="Anantharaman K."/>
            <person name="Brown C.T."/>
            <person name="Hug L.A."/>
            <person name="Sharon I."/>
            <person name="Castelle C.J."/>
            <person name="Probst A.J."/>
            <person name="Thomas B.C."/>
            <person name="Singh A."/>
            <person name="Wilkins M.J."/>
            <person name="Karaoz U."/>
            <person name="Brodie E.L."/>
            <person name="Williams K.H."/>
            <person name="Hubbard S.S."/>
            <person name="Banfield J.F."/>
        </authorList>
    </citation>
    <scope>NUCLEOTIDE SEQUENCE [LARGE SCALE GENOMIC DNA]</scope>
</reference>
<proteinExistence type="predicted"/>
<organism evidence="5 6">
    <name type="scientific">Candidatus Muproteobacteria bacterium RBG_19FT_COMBO_61_10</name>
    <dbReference type="NCBI Taxonomy" id="1817761"/>
    <lineage>
        <taxon>Bacteria</taxon>
        <taxon>Pseudomonadati</taxon>
        <taxon>Pseudomonadota</taxon>
        <taxon>Candidatus Muproteobacteria</taxon>
    </lineage>
</organism>
<evidence type="ECO:0000259" key="3">
    <source>
        <dbReference type="PROSITE" id="PS50043"/>
    </source>
</evidence>
<evidence type="ECO:0000256" key="1">
    <source>
        <dbReference type="ARBA" id="ARBA00023125"/>
    </source>
</evidence>